<keyword evidence="7" id="KW-1185">Reference proteome</keyword>
<dbReference type="InterPro" id="IPR011006">
    <property type="entry name" value="CheY-like_superfamily"/>
</dbReference>
<dbReference type="GO" id="GO:0000160">
    <property type="term" value="P:phosphorelay signal transduction system"/>
    <property type="evidence" value="ECO:0007669"/>
    <property type="project" value="InterPro"/>
</dbReference>
<evidence type="ECO:0000256" key="2">
    <source>
        <dbReference type="ARBA" id="ARBA00022553"/>
    </source>
</evidence>
<feature type="domain" description="Response regulatory" evidence="5">
    <location>
        <begin position="137"/>
        <end position="252"/>
    </location>
</feature>
<organism evidence="6 7">
    <name type="scientific">Butyrivibrio hungatei</name>
    <dbReference type="NCBI Taxonomy" id="185008"/>
    <lineage>
        <taxon>Bacteria</taxon>
        <taxon>Bacillati</taxon>
        <taxon>Bacillota</taxon>
        <taxon>Clostridia</taxon>
        <taxon>Lachnospirales</taxon>
        <taxon>Lachnospiraceae</taxon>
        <taxon>Butyrivibrio</taxon>
    </lineage>
</organism>
<protein>
    <recommendedName>
        <fullName evidence="1">Stage 0 sporulation protein A homolog</fullName>
    </recommendedName>
</protein>
<keyword evidence="2 4" id="KW-0597">Phosphoprotein</keyword>
<dbReference type="InterPro" id="IPR050595">
    <property type="entry name" value="Bact_response_regulator"/>
</dbReference>
<evidence type="ECO:0000256" key="3">
    <source>
        <dbReference type="ARBA" id="ARBA00024867"/>
    </source>
</evidence>
<dbReference type="PROSITE" id="PS50110">
    <property type="entry name" value="RESPONSE_REGULATORY"/>
    <property type="match status" value="1"/>
</dbReference>
<evidence type="ECO:0000259" key="5">
    <source>
        <dbReference type="PROSITE" id="PS50110"/>
    </source>
</evidence>
<dbReference type="Pfam" id="PF00072">
    <property type="entry name" value="Response_reg"/>
    <property type="match status" value="1"/>
</dbReference>
<dbReference type="CDD" id="cd00156">
    <property type="entry name" value="REC"/>
    <property type="match status" value="1"/>
</dbReference>
<reference evidence="7" key="1">
    <citation type="submission" date="2016-10" db="EMBL/GenBank/DDBJ databases">
        <authorList>
            <person name="Varghese N."/>
            <person name="Submissions S."/>
        </authorList>
    </citation>
    <scope>NUCLEOTIDE SEQUENCE [LARGE SCALE GENOMIC DNA]</scope>
    <source>
        <strain evidence="7">XBD2006</strain>
    </source>
</reference>
<evidence type="ECO:0000256" key="1">
    <source>
        <dbReference type="ARBA" id="ARBA00018672"/>
    </source>
</evidence>
<accession>A0A1G5FC46</accession>
<comment type="function">
    <text evidence="3">May play the central regulatory role in sporulation. It may be an element of the effector pathway responsible for the activation of sporulation genes in response to nutritional stress. Spo0A may act in concert with spo0H (a sigma factor) to control the expression of some genes that are critical to the sporulation process.</text>
</comment>
<dbReference type="SUPFAM" id="SSF52172">
    <property type="entry name" value="CheY-like"/>
    <property type="match status" value="1"/>
</dbReference>
<dbReference type="PANTHER" id="PTHR44591:SF3">
    <property type="entry name" value="RESPONSE REGULATORY DOMAIN-CONTAINING PROTEIN"/>
    <property type="match status" value="1"/>
</dbReference>
<dbReference type="Proteomes" id="UP000183047">
    <property type="component" value="Unassembled WGS sequence"/>
</dbReference>
<dbReference type="EMBL" id="FMUR01000014">
    <property type="protein sequence ID" value="SCY36704.1"/>
    <property type="molecule type" value="Genomic_DNA"/>
</dbReference>
<sequence length="257" mass="29277">MGKILSGKKIIFTGEKETFILRAIIEKVQALGLECNFVPFTVDALNASGDDIPLYILYMDEEVNPREDALHFLTDTMEENGSKLILIGEQIDLNNTSKHLSGDLLYKTFSRPVNNDEFIKAIRDYFDKTESGEYRKSILIVDDDPQYLSLVRQWLKDTYRVFMANSGLQAIKYLGKSKVDLILLDHEMPVTSGPQVLEMLRSDPETSSIPVIFLTGKSDKESVMAVVELRPEGYFLKNIKKEDLLEKLKEFFVLHGV</sequence>
<dbReference type="InterPro" id="IPR001789">
    <property type="entry name" value="Sig_transdc_resp-reg_receiver"/>
</dbReference>
<dbReference type="PANTHER" id="PTHR44591">
    <property type="entry name" value="STRESS RESPONSE REGULATOR PROTEIN 1"/>
    <property type="match status" value="1"/>
</dbReference>
<dbReference type="RefSeq" id="WP_074462821.1">
    <property type="nucleotide sequence ID" value="NZ_FMUR01000014.1"/>
</dbReference>
<evidence type="ECO:0000313" key="6">
    <source>
        <dbReference type="EMBL" id="SCY36704.1"/>
    </source>
</evidence>
<dbReference type="SMART" id="SM00448">
    <property type="entry name" value="REC"/>
    <property type="match status" value="1"/>
</dbReference>
<gene>
    <name evidence="6" type="ORF">SAMN02910451_02347</name>
</gene>
<feature type="modified residue" description="4-aspartylphosphate" evidence="4">
    <location>
        <position position="185"/>
    </location>
</feature>
<dbReference type="OrthoDB" id="1706569at2"/>
<name>A0A1G5FC46_9FIRM</name>
<evidence type="ECO:0000256" key="4">
    <source>
        <dbReference type="PROSITE-ProRule" id="PRU00169"/>
    </source>
</evidence>
<evidence type="ECO:0000313" key="7">
    <source>
        <dbReference type="Proteomes" id="UP000183047"/>
    </source>
</evidence>
<proteinExistence type="predicted"/>
<dbReference type="AlphaFoldDB" id="A0A1G5FC46"/>
<dbReference type="Gene3D" id="3.40.50.2300">
    <property type="match status" value="1"/>
</dbReference>